<sequence>MPADELVWGLVSRDNYAMACNEPESVSCDRRKELRLAVASKSLTTFARPGVARRKMSKELGAGTEAKQLLEEKKGFLYEGWNTSFEHDFKILDWHLQKVPSSVTVEPKMLPPPGLQLPICCFASVNVFKPWPMVELTQDIWGNPMEENRRLAKDFRAIEEDWMPDNVVLIALKDSGMENLDGEGLHALQSVGSTLENRLGFRQGYALIGVKDGEAMAERKGPMVMAEAFVFGGVQKPDLDQALQTLASMSEDREQCRAAGELVEMATFRSVVSQQRLLELGGLQILLAGMKKHLQDKELQILFCRILQHLSAQAAHELYEQDAWSVLKALLEAHGAEATVHQAVWQIFELIALMDEEARQFVIQDGAGQLAVTSLKTFRGPGDAGVQQACLAALQALLESPSAELCQAVAKNGGIAAIIGALADHRDNAQMQYWGQIVLAGLCCDNPELRAEAQRKCHWQKIEIDFDL</sequence>
<evidence type="ECO:0000259" key="1">
    <source>
        <dbReference type="Pfam" id="PF15711"/>
    </source>
</evidence>
<dbReference type="SUPFAM" id="SSF48371">
    <property type="entry name" value="ARM repeat"/>
    <property type="match status" value="1"/>
</dbReference>
<name>A0ABP0MNV0_9DINO</name>
<dbReference type="Pfam" id="PF15711">
    <property type="entry name" value="ILEI"/>
    <property type="match status" value="1"/>
</dbReference>
<comment type="caution">
    <text evidence="2">The sequence shown here is derived from an EMBL/GenBank/DDBJ whole genome shotgun (WGS) entry which is preliminary data.</text>
</comment>
<feature type="domain" description="ILEI/PANDER" evidence="1">
    <location>
        <begin position="148"/>
        <end position="212"/>
    </location>
</feature>
<protein>
    <recommendedName>
        <fullName evidence="1">ILEI/PANDER domain-containing protein</fullName>
    </recommendedName>
</protein>
<reference evidence="2 3" key="1">
    <citation type="submission" date="2024-02" db="EMBL/GenBank/DDBJ databases">
        <authorList>
            <person name="Chen Y."/>
            <person name="Shah S."/>
            <person name="Dougan E. K."/>
            <person name="Thang M."/>
            <person name="Chan C."/>
        </authorList>
    </citation>
    <scope>NUCLEOTIDE SEQUENCE [LARGE SCALE GENOMIC DNA]</scope>
</reference>
<gene>
    <name evidence="2" type="ORF">SCF082_LOCUS28669</name>
</gene>
<evidence type="ECO:0000313" key="3">
    <source>
        <dbReference type="Proteomes" id="UP001642464"/>
    </source>
</evidence>
<proteinExistence type="predicted"/>
<evidence type="ECO:0000313" key="2">
    <source>
        <dbReference type="EMBL" id="CAK9052399.1"/>
    </source>
</evidence>
<dbReference type="Proteomes" id="UP001642464">
    <property type="component" value="Unassembled WGS sequence"/>
</dbReference>
<dbReference type="InterPro" id="IPR016024">
    <property type="entry name" value="ARM-type_fold"/>
</dbReference>
<keyword evidence="3" id="KW-1185">Reference proteome</keyword>
<accession>A0ABP0MNV0</accession>
<dbReference type="Gene3D" id="1.25.10.10">
    <property type="entry name" value="Leucine-rich Repeat Variant"/>
    <property type="match status" value="1"/>
</dbReference>
<organism evidence="2 3">
    <name type="scientific">Durusdinium trenchii</name>
    <dbReference type="NCBI Taxonomy" id="1381693"/>
    <lineage>
        <taxon>Eukaryota</taxon>
        <taxon>Sar</taxon>
        <taxon>Alveolata</taxon>
        <taxon>Dinophyceae</taxon>
        <taxon>Suessiales</taxon>
        <taxon>Symbiodiniaceae</taxon>
        <taxon>Durusdinium</taxon>
    </lineage>
</organism>
<dbReference type="InterPro" id="IPR039477">
    <property type="entry name" value="ILEI/PANDER_dom"/>
</dbReference>
<dbReference type="InterPro" id="IPR011989">
    <property type="entry name" value="ARM-like"/>
</dbReference>
<dbReference type="EMBL" id="CAXAMM010022669">
    <property type="protein sequence ID" value="CAK9052399.1"/>
    <property type="molecule type" value="Genomic_DNA"/>
</dbReference>